<dbReference type="SUPFAM" id="SSF55083">
    <property type="entry name" value="6-hydroxymethyl-7,8-dihydropterin pyrophosphokinase, HPPK"/>
    <property type="match status" value="1"/>
</dbReference>
<evidence type="ECO:0000313" key="10">
    <source>
        <dbReference type="Proteomes" id="UP000321903"/>
    </source>
</evidence>
<dbReference type="OrthoDB" id="6658256at2"/>
<dbReference type="Proteomes" id="UP000321903">
    <property type="component" value="Unassembled WGS sequence"/>
</dbReference>
<keyword evidence="5" id="KW-0418">Kinase</keyword>
<dbReference type="GO" id="GO:0046654">
    <property type="term" value="P:tetrahydrofolate biosynthetic process"/>
    <property type="evidence" value="ECO:0007669"/>
    <property type="project" value="UniProtKB-UniPathway"/>
</dbReference>
<dbReference type="GO" id="GO:0003848">
    <property type="term" value="F:2-amino-4-hydroxy-6-hydroxymethyldihydropteridine diphosphokinase activity"/>
    <property type="evidence" value="ECO:0007669"/>
    <property type="project" value="UniProtKB-EC"/>
</dbReference>
<keyword evidence="7" id="KW-0289">Folate biosynthesis</keyword>
<dbReference type="EC" id="2.7.6.3" evidence="2"/>
<dbReference type="EMBL" id="VORZ01000001">
    <property type="protein sequence ID" value="TXD98604.1"/>
    <property type="molecule type" value="Genomic_DNA"/>
</dbReference>
<proteinExistence type="predicted"/>
<comment type="pathway">
    <text evidence="1">Cofactor biosynthesis; tetrahydrofolate biosynthesis; 2-amino-4-hydroxy-6-hydroxymethyl-7,8-dihydropteridine diphosphate from 7,8-dihydroneopterin triphosphate: step 4/4.</text>
</comment>
<keyword evidence="4" id="KW-0547">Nucleotide-binding</keyword>
<feature type="domain" description="7,8-dihydro-6-hydroxymethylpterin-pyrophosphokinase" evidence="8">
    <location>
        <begin position="31"/>
        <end position="132"/>
    </location>
</feature>
<evidence type="ECO:0000256" key="1">
    <source>
        <dbReference type="ARBA" id="ARBA00005051"/>
    </source>
</evidence>
<accession>A0A5C7A7Q5</accession>
<evidence type="ECO:0000256" key="5">
    <source>
        <dbReference type="ARBA" id="ARBA00022777"/>
    </source>
</evidence>
<gene>
    <name evidence="9" type="ORF">ES754_02665</name>
</gene>
<evidence type="ECO:0000256" key="3">
    <source>
        <dbReference type="ARBA" id="ARBA00022679"/>
    </source>
</evidence>
<evidence type="ECO:0000256" key="4">
    <source>
        <dbReference type="ARBA" id="ARBA00022741"/>
    </source>
</evidence>
<keyword evidence="6" id="KW-0067">ATP-binding</keyword>
<evidence type="ECO:0000313" key="9">
    <source>
        <dbReference type="EMBL" id="TXD98604.1"/>
    </source>
</evidence>
<name>A0A5C7A7Q5_9GAMM</name>
<dbReference type="InterPro" id="IPR000550">
    <property type="entry name" value="Hppk"/>
</dbReference>
<keyword evidence="3" id="KW-0808">Transferase</keyword>
<dbReference type="Gene3D" id="3.30.70.560">
    <property type="entry name" value="7,8-Dihydro-6-hydroxymethylpterin-pyrophosphokinase HPPK"/>
    <property type="match status" value="1"/>
</dbReference>
<dbReference type="GO" id="GO:0005524">
    <property type="term" value="F:ATP binding"/>
    <property type="evidence" value="ECO:0007669"/>
    <property type="project" value="UniProtKB-KW"/>
</dbReference>
<evidence type="ECO:0000256" key="2">
    <source>
        <dbReference type="ARBA" id="ARBA00013253"/>
    </source>
</evidence>
<organism evidence="9 10">
    <name type="scientific">Psychrobacter frigidicola</name>
    <dbReference type="NCBI Taxonomy" id="45611"/>
    <lineage>
        <taxon>Bacteria</taxon>
        <taxon>Pseudomonadati</taxon>
        <taxon>Pseudomonadota</taxon>
        <taxon>Gammaproteobacteria</taxon>
        <taxon>Moraxellales</taxon>
        <taxon>Moraxellaceae</taxon>
        <taxon>Psychrobacter</taxon>
    </lineage>
</organism>
<dbReference type="GO" id="GO:0016301">
    <property type="term" value="F:kinase activity"/>
    <property type="evidence" value="ECO:0007669"/>
    <property type="project" value="UniProtKB-KW"/>
</dbReference>
<dbReference type="AlphaFoldDB" id="A0A5C7A7Q5"/>
<sequence length="166" mass="18879">MHKGSLNMNLETLRKIAPERLQQQPVLAVLLALGSNYQAEYYLSRVREDLQELGKVQLSTAFKNPDFTATVETSKPDYTNQCVYLNLNSVMTLQQLQQSFESFESDCHRCRQTPPTAIRQVTMDIDILLIKLAYIDEWIVMANRYPFKAHESAGIMELAAGSGVDF</sequence>
<protein>
    <recommendedName>
        <fullName evidence="2">2-amino-4-hydroxy-6-hydroxymethyldihydropteridine diphosphokinase</fullName>
        <ecNumber evidence="2">2.7.6.3</ecNumber>
    </recommendedName>
</protein>
<dbReference type="InterPro" id="IPR035907">
    <property type="entry name" value="Hppk_sf"/>
</dbReference>
<evidence type="ECO:0000259" key="8">
    <source>
        <dbReference type="Pfam" id="PF01288"/>
    </source>
</evidence>
<dbReference type="UniPathway" id="UPA00077">
    <property type="reaction ID" value="UER00155"/>
</dbReference>
<dbReference type="GO" id="GO:0046656">
    <property type="term" value="P:folic acid biosynthetic process"/>
    <property type="evidence" value="ECO:0007669"/>
    <property type="project" value="UniProtKB-KW"/>
</dbReference>
<evidence type="ECO:0000256" key="7">
    <source>
        <dbReference type="ARBA" id="ARBA00022909"/>
    </source>
</evidence>
<comment type="caution">
    <text evidence="9">The sequence shown here is derived from an EMBL/GenBank/DDBJ whole genome shotgun (WGS) entry which is preliminary data.</text>
</comment>
<reference evidence="9 10" key="1">
    <citation type="submission" date="2019-08" db="EMBL/GenBank/DDBJ databases">
        <title>Genome sequence of Psychrobacter frigidicola ACAM304 (type strain).</title>
        <authorList>
            <person name="Bowman J.P."/>
        </authorList>
    </citation>
    <scope>NUCLEOTIDE SEQUENCE [LARGE SCALE GENOMIC DNA]</scope>
    <source>
        <strain evidence="9 10">ACAM 304</strain>
    </source>
</reference>
<evidence type="ECO:0000256" key="6">
    <source>
        <dbReference type="ARBA" id="ARBA00022840"/>
    </source>
</evidence>
<dbReference type="Pfam" id="PF01288">
    <property type="entry name" value="HPPK"/>
    <property type="match status" value="1"/>
</dbReference>
<keyword evidence="10" id="KW-1185">Reference proteome</keyword>